<keyword evidence="2" id="KW-1185">Reference proteome</keyword>
<dbReference type="Proteomes" id="UP000801428">
    <property type="component" value="Unassembled WGS sequence"/>
</dbReference>
<name>A0A9P4WD46_CURKU</name>
<gene>
    <name evidence="1" type="ORF">E8E13_002463</name>
</gene>
<reference evidence="1" key="1">
    <citation type="submission" date="2019-04" db="EMBL/GenBank/DDBJ databases">
        <title>Sequencing of skin fungus with MAO and IRED activity.</title>
        <authorList>
            <person name="Marsaioli A.J."/>
            <person name="Bonatto J.M.C."/>
            <person name="Reis Junior O."/>
        </authorList>
    </citation>
    <scope>NUCLEOTIDE SEQUENCE</scope>
    <source>
        <strain evidence="1">30M1</strain>
    </source>
</reference>
<evidence type="ECO:0000313" key="1">
    <source>
        <dbReference type="EMBL" id="KAF3004785.1"/>
    </source>
</evidence>
<dbReference type="AlphaFoldDB" id="A0A9P4WD46"/>
<dbReference type="OrthoDB" id="1924787at2759"/>
<proteinExistence type="predicted"/>
<comment type="caution">
    <text evidence="1">The sequence shown here is derived from an EMBL/GenBank/DDBJ whole genome shotgun (WGS) entry which is preliminary data.</text>
</comment>
<evidence type="ECO:0000313" key="2">
    <source>
        <dbReference type="Proteomes" id="UP000801428"/>
    </source>
</evidence>
<sequence>MDEAVFAAMRSGEPDLPDEAWTPGLWAHMVKLVDIYAKIQELHMHLVHTDQWDEQAVDESVGRLEAELTSFDASLGPELSFSEENLARFVHRDQGSAFVAFHLGYHHYYTLVFYQYLDQRRPLTKNSKRYWPSVELMINRLVVFQRNCISSMGKNTHRFDKWMVKFLTAHALAMEEKTDFDNTDHGPRVNISGYAQLERGRITNSLMDSIQSGSDVTPEVRTIY</sequence>
<protein>
    <submittedName>
        <fullName evidence="1">Uncharacterized protein</fullName>
    </submittedName>
</protein>
<accession>A0A9P4WD46</accession>
<organism evidence="1 2">
    <name type="scientific">Curvularia kusanoi</name>
    <name type="common">Cochliobolus kusanoi</name>
    <dbReference type="NCBI Taxonomy" id="90978"/>
    <lineage>
        <taxon>Eukaryota</taxon>
        <taxon>Fungi</taxon>
        <taxon>Dikarya</taxon>
        <taxon>Ascomycota</taxon>
        <taxon>Pezizomycotina</taxon>
        <taxon>Dothideomycetes</taxon>
        <taxon>Pleosporomycetidae</taxon>
        <taxon>Pleosporales</taxon>
        <taxon>Pleosporineae</taxon>
        <taxon>Pleosporaceae</taxon>
        <taxon>Curvularia</taxon>
    </lineage>
</organism>
<dbReference type="EMBL" id="SWKU01000007">
    <property type="protein sequence ID" value="KAF3004785.1"/>
    <property type="molecule type" value="Genomic_DNA"/>
</dbReference>